<dbReference type="NCBIfam" id="NF045937">
    <property type="entry name" value="MSC_0624_12TM"/>
    <property type="match status" value="1"/>
</dbReference>
<feature type="transmembrane region" description="Helical" evidence="1">
    <location>
        <begin position="142"/>
        <end position="162"/>
    </location>
</feature>
<sequence>MSSLKVEQQKFYDDGSNLILETKKNKTVSIYKTIILWFFFVSMSLLLFLSNYSIFNKNIENSYQFLFNFSQPIFEQYNWIALFRICLLGFLYFYGLKKAYINIEPNKPYLKLYTIWFSLYFITSISAFVLFFTYSPLKVQEVINLIYSLIALLVIDISYVLFKYKTRKKLNPLVYQNKWSLIIDLISRIVLVALVVSTFLIWVNQGGEAYEMLANNHFYEYILNLFRIKSFTNFLIIITSFIFIGLLLTGLKVYTILKIVYKQYSFEIIRDKLNLYLTGVIVTFNWLTSLVFIKIPSTHEVFVENDNLEYLYLLFSLLNIIITIVYLWFKQFKNKINSPLIKISYLTIFHFIIWTVFMIATFLTTNTRVAMINLLVTIILVAISYYWHIKSSRFNNYYNYLLITLNIVMIFIVSLIFGFNQILLSHNNKNLFIIPLKANLLQIISIFIVAFQIINVIYPLTYMLITSIKISKTYQKELNHETQKQTK</sequence>
<reference evidence="2 3" key="1">
    <citation type="submission" date="2014-02" db="EMBL/GenBank/DDBJ databases">
        <title>Genome sequence of Mycoplasma capricolum subsp. capricolum strain 14232.</title>
        <authorList>
            <person name="Sirand-Pugnet P."/>
            <person name="Breton M."/>
            <person name="Dordet-Frisoni E."/>
            <person name="Baranowski E."/>
            <person name="Barre A."/>
            <person name="Couture C."/>
            <person name="Dupuy V."/>
            <person name="Gaurivaud P."/>
            <person name="Jacob D."/>
            <person name="Lemaitre C."/>
            <person name="Manso-Silvan L."/>
            <person name="Nikolski M."/>
            <person name="Nouvel L.-X."/>
            <person name="Poumarat F."/>
            <person name="Tardy F."/>
            <person name="Thebault P."/>
            <person name="Theil S."/>
            <person name="Citti C."/>
            <person name="Thiaucourt F."/>
            <person name="Blanchard A."/>
        </authorList>
    </citation>
    <scope>NUCLEOTIDE SEQUENCE [LARGE SCALE GENOMIC DNA]</scope>
    <source>
        <strain evidence="2 3">14232</strain>
    </source>
</reference>
<evidence type="ECO:0000313" key="3">
    <source>
        <dbReference type="Proteomes" id="UP000028533"/>
    </source>
</evidence>
<gene>
    <name evidence="2" type="ORF">MCAPa_0270</name>
</gene>
<name>A0A084ESL6_MYCCA</name>
<feature type="transmembrane region" description="Helical" evidence="1">
    <location>
        <begin position="341"/>
        <end position="363"/>
    </location>
</feature>
<feature type="transmembrane region" description="Helical" evidence="1">
    <location>
        <begin position="115"/>
        <end position="136"/>
    </location>
</feature>
<dbReference type="EMBL" id="JFDO01000003">
    <property type="protein sequence ID" value="KEZ20958.1"/>
    <property type="molecule type" value="Genomic_DNA"/>
</dbReference>
<evidence type="ECO:0000313" key="2">
    <source>
        <dbReference type="EMBL" id="KEZ20958.1"/>
    </source>
</evidence>
<dbReference type="AlphaFoldDB" id="A0A084ESL6"/>
<evidence type="ECO:0000256" key="1">
    <source>
        <dbReference type="SAM" id="Phobius"/>
    </source>
</evidence>
<organism evidence="2 3">
    <name type="scientific">Mycoplasma capricolum subsp. capricolum 14232</name>
    <dbReference type="NCBI Taxonomy" id="1188238"/>
    <lineage>
        <taxon>Bacteria</taxon>
        <taxon>Bacillati</taxon>
        <taxon>Mycoplasmatota</taxon>
        <taxon>Mollicutes</taxon>
        <taxon>Mycoplasmataceae</taxon>
        <taxon>Mycoplasma</taxon>
    </lineage>
</organism>
<keyword evidence="1" id="KW-0472">Membrane</keyword>
<feature type="transmembrane region" description="Helical" evidence="1">
    <location>
        <begin position="182"/>
        <end position="203"/>
    </location>
</feature>
<accession>A0A084ESL6</accession>
<dbReference type="RefSeq" id="WP_036430900.1">
    <property type="nucleotide sequence ID" value="NZ_JFDO01000003.1"/>
</dbReference>
<protein>
    <recommendedName>
        <fullName evidence="4">Transmembrane protein</fullName>
    </recommendedName>
</protein>
<keyword evidence="1" id="KW-0812">Transmembrane</keyword>
<feature type="transmembrane region" description="Helical" evidence="1">
    <location>
        <begin position="76"/>
        <end position="94"/>
    </location>
</feature>
<feature type="transmembrane region" description="Helical" evidence="1">
    <location>
        <begin position="443"/>
        <end position="465"/>
    </location>
</feature>
<comment type="caution">
    <text evidence="2">The sequence shown here is derived from an EMBL/GenBank/DDBJ whole genome shotgun (WGS) entry which is preliminary data.</text>
</comment>
<proteinExistence type="predicted"/>
<keyword evidence="1" id="KW-1133">Transmembrane helix</keyword>
<feature type="transmembrane region" description="Helical" evidence="1">
    <location>
        <begin position="34"/>
        <end position="56"/>
    </location>
</feature>
<feature type="transmembrane region" description="Helical" evidence="1">
    <location>
        <begin position="234"/>
        <end position="254"/>
    </location>
</feature>
<evidence type="ECO:0008006" key="4">
    <source>
        <dbReference type="Google" id="ProtNLM"/>
    </source>
</evidence>
<dbReference type="Proteomes" id="UP000028533">
    <property type="component" value="Unassembled WGS sequence"/>
</dbReference>
<feature type="transmembrane region" description="Helical" evidence="1">
    <location>
        <begin position="369"/>
        <end position="388"/>
    </location>
</feature>
<feature type="transmembrane region" description="Helical" evidence="1">
    <location>
        <begin position="310"/>
        <end position="329"/>
    </location>
</feature>
<feature type="transmembrane region" description="Helical" evidence="1">
    <location>
        <begin position="275"/>
        <end position="295"/>
    </location>
</feature>
<feature type="transmembrane region" description="Helical" evidence="1">
    <location>
        <begin position="400"/>
        <end position="423"/>
    </location>
</feature>